<dbReference type="InterPro" id="IPR011708">
    <property type="entry name" value="DNA_pol3_alpha_NTPase_dom"/>
</dbReference>
<comment type="catalytic activity">
    <reaction evidence="8">
        <text>DNA(n) + a 2'-deoxyribonucleoside 5'-triphosphate = DNA(n+1) + diphosphate</text>
        <dbReference type="Rhea" id="RHEA:22508"/>
        <dbReference type="Rhea" id="RHEA-COMP:17339"/>
        <dbReference type="Rhea" id="RHEA-COMP:17340"/>
        <dbReference type="ChEBI" id="CHEBI:33019"/>
        <dbReference type="ChEBI" id="CHEBI:61560"/>
        <dbReference type="ChEBI" id="CHEBI:173112"/>
        <dbReference type="EC" id="2.7.7.7"/>
    </reaction>
</comment>
<dbReference type="Pfam" id="PF01336">
    <property type="entry name" value="tRNA_anti-codon"/>
    <property type="match status" value="1"/>
</dbReference>
<dbReference type="PANTHER" id="PTHR32294:SF0">
    <property type="entry name" value="DNA POLYMERASE III SUBUNIT ALPHA"/>
    <property type="match status" value="1"/>
</dbReference>
<keyword evidence="6" id="KW-0235">DNA replication</keyword>
<dbReference type="Pfam" id="PF17657">
    <property type="entry name" value="DNA_pol3_finger"/>
    <property type="match status" value="1"/>
</dbReference>
<dbReference type="Gene3D" id="1.10.10.1600">
    <property type="entry name" value="Bacterial DNA polymerase III alpha subunit, thumb domain"/>
    <property type="match status" value="1"/>
</dbReference>
<dbReference type="EMBL" id="PFEQ01000009">
    <property type="protein sequence ID" value="PJE74239.1"/>
    <property type="molecule type" value="Genomic_DNA"/>
</dbReference>
<sequence>MSRFIHLHTHSHYSLLSALPKVPDLVKAAKADGAHTLALTDNGNLYGAIEFYKECKSADIKPIIGIDAYIAPRTRTDKQAGIDSRRTRLILLAKNEQGYKNLMQLVTLGYLEGFYYKPRIDRELLEKYHEGLIAIASAFTGPLTLALQGNDIEKASEIALDYKNIFGEDFYLEITHHPDIDDHPTLMDRTKEVSKNTGVPLVAGGNVYYIHPSDKQAQQTLMLVNSNRDLSDVGNDDDTADFSFISDAQAQEYFRDVPSAIENTEKIAEKCILELELGKWAFPDFKLPPGDTPDEAFRKIVYEGFVRRNVEKTDEVIKRVEYELEVIKGKGYSPYFLIVADLLAYARTHGILSNIRGSVSGSMVTYLSGITNIDPIEYEIPFERFLNPDRPSAPDIDMDFADNRRDEMVEYARTKYGSDKVAQIGTFGTMAARGAVRDVTRALGYEVSTGDKIAKMIPMGSQGFPMTIDHALEIVPDLKKLYESDTDVHRIIDMAKKIEGCARHISVHAAGIVISPTALTDFTPLQYDTKGENKIITQYDMYSIDENGAGLLKFDFLGLKNLSILKESMRFVKKIYGVEIDIDTLPIDDTKTFEMLARGETGGLFQLNGDGMTKYLKDLRPTSIHDINAMVALYRPGPIQFIPQYIERKHNPSLISYLDSALEPILKKTYGILVYQDDLLMMAHKLAGYSWGEVDKFRKAVGKKIPEEMAAQKEKFIKGCVEKSGWPEKKAKEIWSWIEPFAAYGFNKAHSVSYGRVAYQTAYFKANFPAVYMANVLTSESGNVEKIAETVADCKRMGIPVLPPSVNESFEDFSVVPNTSRTPGDGEKIRFGLNTIKNFGESVATSIIEERKANGLFESLSDFLTRVKDKNLNKKSLESLVKAGALDDFADRGAMYGNLEMLLEYNKEKQKQGGNQDSLFGGIAGADELNLSTVAPITQEERLLWEKELLGLYISGHPLEKYRAKLEARPINIALIKAKAQKEREEGNIPAEDIVVIGGIVEDIRVIMTKKNDEMAFVRIADLTGSIEVVVFPRTYARWKGILKPDTCVAMKAKVSDRNNETSLLAESFMALQ</sequence>
<dbReference type="Pfam" id="PF07733">
    <property type="entry name" value="DNA_pol3_alpha"/>
    <property type="match status" value="1"/>
</dbReference>
<dbReference type="InterPro" id="IPR040982">
    <property type="entry name" value="DNA_pol3_finger"/>
</dbReference>
<evidence type="ECO:0000256" key="6">
    <source>
        <dbReference type="ARBA" id="ARBA00022705"/>
    </source>
</evidence>
<dbReference type="InterPro" id="IPR004805">
    <property type="entry name" value="DnaE2/DnaE/PolC"/>
</dbReference>
<dbReference type="NCBIfam" id="TIGR00594">
    <property type="entry name" value="polc"/>
    <property type="match status" value="1"/>
</dbReference>
<dbReference type="EC" id="2.7.7.7" evidence="2"/>
<dbReference type="InterPro" id="IPR016195">
    <property type="entry name" value="Pol/histidinol_Pase-like"/>
</dbReference>
<name>A0A2M8LCA2_9BACT</name>
<evidence type="ECO:0000256" key="3">
    <source>
        <dbReference type="ARBA" id="ARBA00019114"/>
    </source>
</evidence>
<evidence type="ECO:0000259" key="9">
    <source>
        <dbReference type="SMART" id="SM00481"/>
    </source>
</evidence>
<dbReference type="InterPro" id="IPR004013">
    <property type="entry name" value="PHP_dom"/>
</dbReference>
<dbReference type="Gene3D" id="1.10.150.870">
    <property type="match status" value="1"/>
</dbReference>
<dbReference type="InterPro" id="IPR029460">
    <property type="entry name" value="DNAPol_HHH"/>
</dbReference>
<evidence type="ECO:0000256" key="7">
    <source>
        <dbReference type="ARBA" id="ARBA00022932"/>
    </source>
</evidence>
<dbReference type="SUPFAM" id="SSF89550">
    <property type="entry name" value="PHP domain-like"/>
    <property type="match status" value="1"/>
</dbReference>
<evidence type="ECO:0000256" key="5">
    <source>
        <dbReference type="ARBA" id="ARBA00022695"/>
    </source>
</evidence>
<dbReference type="GO" id="GO:0005737">
    <property type="term" value="C:cytoplasm"/>
    <property type="evidence" value="ECO:0007669"/>
    <property type="project" value="UniProtKB-SubCell"/>
</dbReference>
<protein>
    <recommendedName>
        <fullName evidence="3">DNA polymerase III subunit alpha</fullName>
        <ecNumber evidence="2">2.7.7.7</ecNumber>
    </recommendedName>
</protein>
<dbReference type="CDD" id="cd04485">
    <property type="entry name" value="DnaE_OBF"/>
    <property type="match status" value="1"/>
</dbReference>
<dbReference type="GO" id="GO:0003887">
    <property type="term" value="F:DNA-directed DNA polymerase activity"/>
    <property type="evidence" value="ECO:0007669"/>
    <property type="project" value="UniProtKB-KW"/>
</dbReference>
<dbReference type="Pfam" id="PF02811">
    <property type="entry name" value="PHP"/>
    <property type="match status" value="1"/>
</dbReference>
<dbReference type="AlphaFoldDB" id="A0A2M8LCA2"/>
<dbReference type="InterPro" id="IPR003141">
    <property type="entry name" value="Pol/His_phosphatase_N"/>
</dbReference>
<dbReference type="GO" id="GO:0006260">
    <property type="term" value="P:DNA replication"/>
    <property type="evidence" value="ECO:0007669"/>
    <property type="project" value="UniProtKB-KW"/>
</dbReference>
<dbReference type="GO" id="GO:0008408">
    <property type="term" value="F:3'-5' exonuclease activity"/>
    <property type="evidence" value="ECO:0007669"/>
    <property type="project" value="InterPro"/>
</dbReference>
<keyword evidence="4" id="KW-0808">Transferase</keyword>
<dbReference type="GO" id="GO:0003676">
    <property type="term" value="F:nucleic acid binding"/>
    <property type="evidence" value="ECO:0007669"/>
    <property type="project" value="InterPro"/>
</dbReference>
<evidence type="ECO:0000313" key="10">
    <source>
        <dbReference type="EMBL" id="PJE74239.1"/>
    </source>
</evidence>
<keyword evidence="5" id="KW-0548">Nucleotidyltransferase</keyword>
<dbReference type="SMART" id="SM00481">
    <property type="entry name" value="POLIIIAc"/>
    <property type="match status" value="1"/>
</dbReference>
<dbReference type="InterPro" id="IPR004365">
    <property type="entry name" value="NA-bd_OB_tRNA"/>
</dbReference>
<reference evidence="11" key="1">
    <citation type="submission" date="2017-09" db="EMBL/GenBank/DDBJ databases">
        <title>Depth-based differentiation of microbial function through sediment-hosted aquifers and enrichment of novel symbionts in the deep terrestrial subsurface.</title>
        <authorList>
            <person name="Probst A.J."/>
            <person name="Ladd B."/>
            <person name="Jarett J.K."/>
            <person name="Geller-Mcgrath D.E."/>
            <person name="Sieber C.M.K."/>
            <person name="Emerson J.B."/>
            <person name="Anantharaman K."/>
            <person name="Thomas B.C."/>
            <person name="Malmstrom R."/>
            <person name="Stieglmeier M."/>
            <person name="Klingl A."/>
            <person name="Woyke T."/>
            <person name="Ryan C.M."/>
            <person name="Banfield J.F."/>
        </authorList>
    </citation>
    <scope>NUCLEOTIDE SEQUENCE [LARGE SCALE GENOMIC DNA]</scope>
</reference>
<dbReference type="Proteomes" id="UP000228700">
    <property type="component" value="Unassembled WGS sequence"/>
</dbReference>
<dbReference type="NCBIfam" id="NF004226">
    <property type="entry name" value="PRK05673.1"/>
    <property type="match status" value="1"/>
</dbReference>
<proteinExistence type="predicted"/>
<evidence type="ECO:0000256" key="4">
    <source>
        <dbReference type="ARBA" id="ARBA00022679"/>
    </source>
</evidence>
<gene>
    <name evidence="10" type="ORF">COV01_01960</name>
</gene>
<dbReference type="Gene3D" id="3.20.20.140">
    <property type="entry name" value="Metal-dependent hydrolases"/>
    <property type="match status" value="1"/>
</dbReference>
<keyword evidence="7" id="KW-0239">DNA-directed DNA polymerase</keyword>
<evidence type="ECO:0000256" key="8">
    <source>
        <dbReference type="ARBA" id="ARBA00049244"/>
    </source>
</evidence>
<evidence type="ECO:0000256" key="2">
    <source>
        <dbReference type="ARBA" id="ARBA00012417"/>
    </source>
</evidence>
<feature type="domain" description="Polymerase/histidinol phosphatase N-terminal" evidence="9">
    <location>
        <begin position="5"/>
        <end position="72"/>
    </location>
</feature>
<accession>A0A2M8LCA2</accession>
<dbReference type="PANTHER" id="PTHR32294">
    <property type="entry name" value="DNA POLYMERASE III SUBUNIT ALPHA"/>
    <property type="match status" value="1"/>
</dbReference>
<comment type="caution">
    <text evidence="10">The sequence shown here is derived from an EMBL/GenBank/DDBJ whole genome shotgun (WGS) entry which is preliminary data.</text>
</comment>
<dbReference type="Pfam" id="PF14579">
    <property type="entry name" value="HHH_6"/>
    <property type="match status" value="1"/>
</dbReference>
<organism evidence="10 11">
    <name type="scientific">Candidatus Taylorbacteria bacterium CG10_big_fil_rev_8_21_14_0_10_41_48</name>
    <dbReference type="NCBI Taxonomy" id="1975024"/>
    <lineage>
        <taxon>Bacteria</taxon>
        <taxon>Candidatus Tayloriibacteriota</taxon>
    </lineage>
</organism>
<dbReference type="InterPro" id="IPR041931">
    <property type="entry name" value="DNA_pol3_alpha_thumb_dom"/>
</dbReference>
<evidence type="ECO:0000313" key="11">
    <source>
        <dbReference type="Proteomes" id="UP000228700"/>
    </source>
</evidence>
<evidence type="ECO:0000256" key="1">
    <source>
        <dbReference type="ARBA" id="ARBA00004496"/>
    </source>
</evidence>
<comment type="subcellular location">
    <subcellularLocation>
        <location evidence="1">Cytoplasm</location>
    </subcellularLocation>
</comment>